<dbReference type="InterPro" id="IPR036249">
    <property type="entry name" value="Thioredoxin-like_sf"/>
</dbReference>
<protein>
    <submittedName>
        <fullName evidence="6">TlpA disulfide reductase family protein</fullName>
    </submittedName>
</protein>
<dbReference type="RefSeq" id="WP_099366619.1">
    <property type="nucleotide sequence ID" value="NZ_JAYLLN010000030.1"/>
</dbReference>
<feature type="transmembrane region" description="Helical" evidence="4">
    <location>
        <begin position="12"/>
        <end position="29"/>
    </location>
</feature>
<dbReference type="Gene3D" id="3.40.30.10">
    <property type="entry name" value="Glutaredoxin"/>
    <property type="match status" value="1"/>
</dbReference>
<dbReference type="InterPro" id="IPR017937">
    <property type="entry name" value="Thioredoxin_CS"/>
</dbReference>
<dbReference type="PANTHER" id="PTHR42852:SF17">
    <property type="entry name" value="THIOREDOXIN-LIKE PROTEIN HI_1115"/>
    <property type="match status" value="1"/>
</dbReference>
<organism evidence="6 7">
    <name type="scientific">Sphingobacterium tenebrionis</name>
    <dbReference type="NCBI Taxonomy" id="3111775"/>
    <lineage>
        <taxon>Bacteria</taxon>
        <taxon>Pseudomonadati</taxon>
        <taxon>Bacteroidota</taxon>
        <taxon>Sphingobacteriia</taxon>
        <taxon>Sphingobacteriales</taxon>
        <taxon>Sphingobacteriaceae</taxon>
        <taxon>Sphingobacterium</taxon>
    </lineage>
</organism>
<evidence type="ECO:0000256" key="2">
    <source>
        <dbReference type="ARBA" id="ARBA00022748"/>
    </source>
</evidence>
<dbReference type="InterPro" id="IPR013740">
    <property type="entry name" value="Redoxin"/>
</dbReference>
<evidence type="ECO:0000313" key="6">
    <source>
        <dbReference type="EMBL" id="MEI5985630.1"/>
    </source>
</evidence>
<accession>A0ABU8I7D4</accession>
<evidence type="ECO:0000259" key="5">
    <source>
        <dbReference type="PROSITE" id="PS51352"/>
    </source>
</evidence>
<reference evidence="6 7" key="1">
    <citation type="submission" date="2024-01" db="EMBL/GenBank/DDBJ databases">
        <title>Sphingobacterium tenebrionis sp. nov., a novel endophyte isolated from tenebrio molitor intestines.</title>
        <authorList>
            <person name="Zhang C."/>
        </authorList>
    </citation>
    <scope>NUCLEOTIDE SEQUENCE [LARGE SCALE GENOMIC DNA]</scope>
    <source>
        <strain evidence="6 7">PU5-4</strain>
    </source>
</reference>
<dbReference type="Pfam" id="PF08534">
    <property type="entry name" value="Redoxin"/>
    <property type="match status" value="1"/>
</dbReference>
<dbReference type="InterPro" id="IPR050553">
    <property type="entry name" value="Thioredoxin_ResA/DsbE_sf"/>
</dbReference>
<dbReference type="SUPFAM" id="SSF52833">
    <property type="entry name" value="Thioredoxin-like"/>
    <property type="match status" value="1"/>
</dbReference>
<evidence type="ECO:0000256" key="3">
    <source>
        <dbReference type="ARBA" id="ARBA00023284"/>
    </source>
</evidence>
<keyword evidence="4" id="KW-0472">Membrane</keyword>
<evidence type="ECO:0000313" key="7">
    <source>
        <dbReference type="Proteomes" id="UP001363035"/>
    </source>
</evidence>
<comment type="subcellular location">
    <subcellularLocation>
        <location evidence="1">Cell envelope</location>
    </subcellularLocation>
</comment>
<dbReference type="PROSITE" id="PS51352">
    <property type="entry name" value="THIOREDOXIN_2"/>
    <property type="match status" value="1"/>
</dbReference>
<proteinExistence type="predicted"/>
<dbReference type="PROSITE" id="PS00194">
    <property type="entry name" value="THIOREDOXIN_1"/>
    <property type="match status" value="1"/>
</dbReference>
<keyword evidence="4" id="KW-0812">Transmembrane</keyword>
<comment type="caution">
    <text evidence="6">The sequence shown here is derived from an EMBL/GenBank/DDBJ whole genome shotgun (WGS) entry which is preliminary data.</text>
</comment>
<name>A0ABU8I7D4_9SPHI</name>
<dbReference type="PANTHER" id="PTHR42852">
    <property type="entry name" value="THIOL:DISULFIDE INTERCHANGE PROTEIN DSBE"/>
    <property type="match status" value="1"/>
</dbReference>
<gene>
    <name evidence="6" type="ORF">VJ786_12040</name>
</gene>
<dbReference type="Proteomes" id="UP001363035">
    <property type="component" value="Unassembled WGS sequence"/>
</dbReference>
<sequence length="199" mass="22796">MEKKKVSKKDITYYVVFAILIGLMIWPTSRTYMQQGLMKIGLFKPNIEKGQVNTEGSASPMVLTETMSISDQQGNRLSTHDLRGKVVFINLWATWCGPCRAEMPSIQKLYDKYKDNDKIAFLLVEIEHDQEGAIKFLEKENLNLPIYFPESQIPDTWMSGAIPSTVVLNKNGTRVFEHKGMADYSTKEFEDYIISLINE</sequence>
<evidence type="ECO:0000256" key="1">
    <source>
        <dbReference type="ARBA" id="ARBA00004196"/>
    </source>
</evidence>
<keyword evidence="3" id="KW-0676">Redox-active center</keyword>
<keyword evidence="7" id="KW-1185">Reference proteome</keyword>
<dbReference type="EMBL" id="JAYLLN010000030">
    <property type="protein sequence ID" value="MEI5985630.1"/>
    <property type="molecule type" value="Genomic_DNA"/>
</dbReference>
<dbReference type="CDD" id="cd02966">
    <property type="entry name" value="TlpA_like_family"/>
    <property type="match status" value="1"/>
</dbReference>
<dbReference type="InterPro" id="IPR013766">
    <property type="entry name" value="Thioredoxin_domain"/>
</dbReference>
<evidence type="ECO:0000256" key="4">
    <source>
        <dbReference type="SAM" id="Phobius"/>
    </source>
</evidence>
<keyword evidence="2" id="KW-0201">Cytochrome c-type biogenesis</keyword>
<keyword evidence="4" id="KW-1133">Transmembrane helix</keyword>
<feature type="domain" description="Thioredoxin" evidence="5">
    <location>
        <begin position="38"/>
        <end position="198"/>
    </location>
</feature>